<name>A0A0F9N2S3_9ZZZZ</name>
<protein>
    <recommendedName>
        <fullName evidence="2">Ester cyclase</fullName>
    </recommendedName>
</protein>
<organism evidence="1">
    <name type="scientific">marine sediment metagenome</name>
    <dbReference type="NCBI Taxonomy" id="412755"/>
    <lineage>
        <taxon>unclassified sequences</taxon>
        <taxon>metagenomes</taxon>
        <taxon>ecological metagenomes</taxon>
    </lineage>
</organism>
<dbReference type="GO" id="GO:0030638">
    <property type="term" value="P:polyketide metabolic process"/>
    <property type="evidence" value="ECO:0007669"/>
    <property type="project" value="InterPro"/>
</dbReference>
<comment type="caution">
    <text evidence="1">The sequence shown here is derived from an EMBL/GenBank/DDBJ whole genome shotgun (WGS) entry which is preliminary data.</text>
</comment>
<evidence type="ECO:0000313" key="1">
    <source>
        <dbReference type="EMBL" id="KKN06067.1"/>
    </source>
</evidence>
<evidence type="ECO:0008006" key="2">
    <source>
        <dbReference type="Google" id="ProtNLM"/>
    </source>
</evidence>
<dbReference type="InterPro" id="IPR009959">
    <property type="entry name" value="Cyclase_SnoaL-like"/>
</dbReference>
<dbReference type="Pfam" id="PF07366">
    <property type="entry name" value="SnoaL"/>
    <property type="match status" value="1"/>
</dbReference>
<dbReference type="PANTHER" id="PTHR38436">
    <property type="entry name" value="POLYKETIDE CYCLASE SNOAL-LIKE DOMAIN"/>
    <property type="match status" value="1"/>
</dbReference>
<accession>A0A0F9N2S3</accession>
<sequence length="132" mass="14865">MDQLKKNREFIIKYYNTISGAAKTPELCAKFATDNKLLNHIAFFEGAFPKYELFIEEMMTEGNKVIVQGRATGIHQGALNGITATGKKMDLPFCIRYTIENNIIIDHWLIADQIILMEQLGVMAAAAEESNH</sequence>
<dbReference type="InterPro" id="IPR032710">
    <property type="entry name" value="NTF2-like_dom_sf"/>
</dbReference>
<dbReference type="SUPFAM" id="SSF54427">
    <property type="entry name" value="NTF2-like"/>
    <property type="match status" value="1"/>
</dbReference>
<gene>
    <name evidence="1" type="ORF">LCGC14_1081030</name>
</gene>
<dbReference type="Gene3D" id="3.10.450.50">
    <property type="match status" value="1"/>
</dbReference>
<dbReference type="PANTHER" id="PTHR38436:SF1">
    <property type="entry name" value="ESTER CYCLASE"/>
    <property type="match status" value="1"/>
</dbReference>
<dbReference type="EMBL" id="LAZR01004732">
    <property type="protein sequence ID" value="KKN06067.1"/>
    <property type="molecule type" value="Genomic_DNA"/>
</dbReference>
<reference evidence="1" key="1">
    <citation type="journal article" date="2015" name="Nature">
        <title>Complex archaea that bridge the gap between prokaryotes and eukaryotes.</title>
        <authorList>
            <person name="Spang A."/>
            <person name="Saw J.H."/>
            <person name="Jorgensen S.L."/>
            <person name="Zaremba-Niedzwiedzka K."/>
            <person name="Martijn J."/>
            <person name="Lind A.E."/>
            <person name="van Eijk R."/>
            <person name="Schleper C."/>
            <person name="Guy L."/>
            <person name="Ettema T.J."/>
        </authorList>
    </citation>
    <scope>NUCLEOTIDE SEQUENCE</scope>
</reference>
<dbReference type="AlphaFoldDB" id="A0A0F9N2S3"/>
<proteinExistence type="predicted"/>